<evidence type="ECO:0000256" key="1">
    <source>
        <dbReference type="SAM" id="SignalP"/>
    </source>
</evidence>
<dbReference type="Proteomes" id="UP000664360">
    <property type="component" value="Chromosome"/>
</dbReference>
<reference evidence="2 3" key="1">
    <citation type="submission" date="2024-03" db="EMBL/GenBank/DDBJ databases">
        <title>The Genome Sequence of Enterococcus sp. DIV1094.</title>
        <authorList>
            <consortium name="The Broad Institute Genomics Platform"/>
            <consortium name="The Broad Institute Microbial Omics Core"/>
            <consortium name="The Broad Institute Genomic Center for Infectious Diseases"/>
            <person name="Earl A."/>
            <person name="Manson A."/>
            <person name="Gilmore M."/>
            <person name="Schwartman J."/>
            <person name="Shea T."/>
            <person name="Abouelleil A."/>
            <person name="Cao P."/>
            <person name="Chapman S."/>
            <person name="Cusick C."/>
            <person name="Young S."/>
            <person name="Neafsey D."/>
            <person name="Nusbaum C."/>
            <person name="Birren B."/>
        </authorList>
    </citation>
    <scope>NUCLEOTIDE SEQUENCE [LARGE SCALE GENOMIC DNA]</scope>
    <source>
        <strain evidence="2 3">DIV1094</strain>
    </source>
</reference>
<feature type="signal peptide" evidence="1">
    <location>
        <begin position="1"/>
        <end position="27"/>
    </location>
</feature>
<evidence type="ECO:0000313" key="2">
    <source>
        <dbReference type="EMBL" id="WYJ79368.1"/>
    </source>
</evidence>
<sequence>MKTKKIRFFAASFLLFQSVLLPSNVFAVENEVTTNIGIIEKQTESHATGEISELVKNPLNLEIGKIVLSEENQNQLNLQEMNSQARDDQGPTANVTTSPVEFQATRVSDLTKEDLMRFFIDGPVDDNTPTDQIDISLLNSDGSAVSIKNTAPSTMTYDRILRLRDEANNYTDYPVKYQVVDTQAPWANIKEEVIDFSTLTANTFSRKDLLRFIIGDPQDNWTLYPYIDFELTDENGNAFNLHELAFIEHTGYLRLEDEKGNKSEAYEVKFLAGDKEGPIVNIVTAPVDFQARRVNELEREDLSRFLASEPLDNVTAPHEIKLSLHDHLGAALSIVNVAPSATVYDAHLRLQDKVGNQTDYPVRYLVVDTEAPTARFKNETIDFSTHTSNTFSRSDLLRFLADDPEDNWSLSEKINIELVDENGNEFELNDLELREYTGYLSLEDEEGNRSDAQEVKFLVGND</sequence>
<gene>
    <name evidence="2" type="ORF">DOK79_000880</name>
</gene>
<name>A0ABZ2SUU7_9ENTE</name>
<keyword evidence="3" id="KW-1185">Reference proteome</keyword>
<dbReference type="RefSeq" id="WP_206853951.1">
    <property type="nucleotide sequence ID" value="NZ_CP147250.1"/>
</dbReference>
<proteinExistence type="predicted"/>
<protein>
    <submittedName>
        <fullName evidence="2">Uncharacterized protein</fullName>
    </submittedName>
</protein>
<keyword evidence="1" id="KW-0732">Signal</keyword>
<accession>A0ABZ2SUU7</accession>
<dbReference type="EMBL" id="CP147250">
    <property type="protein sequence ID" value="WYJ79368.1"/>
    <property type="molecule type" value="Genomic_DNA"/>
</dbReference>
<evidence type="ECO:0000313" key="3">
    <source>
        <dbReference type="Proteomes" id="UP000664360"/>
    </source>
</evidence>
<organism evidence="2 3">
    <name type="scientific">Candidatus Enterococcus mangumiae</name>
    <dbReference type="NCBI Taxonomy" id="2230878"/>
    <lineage>
        <taxon>Bacteria</taxon>
        <taxon>Bacillati</taxon>
        <taxon>Bacillota</taxon>
        <taxon>Bacilli</taxon>
        <taxon>Lactobacillales</taxon>
        <taxon>Enterococcaceae</taxon>
        <taxon>Enterococcus</taxon>
    </lineage>
</organism>
<feature type="chain" id="PRO_5047511350" evidence="1">
    <location>
        <begin position="28"/>
        <end position="462"/>
    </location>
</feature>